<dbReference type="GO" id="GO:0005737">
    <property type="term" value="C:cytoplasm"/>
    <property type="evidence" value="ECO:0007669"/>
    <property type="project" value="TreeGrafter"/>
</dbReference>
<sequence>MAAIPQGFGDFSSSDSDLNGGYSDLNSYSSHYAGTLGDDSDASGEMEDSMPTMEEMSIDDSLTPVERMLKYARSDLVLHRLFVAKDIVDTLRSSLQDSNMDSILQVVGDLMADPEPLIRQAILQQAAPLAKVAFAHPQLPNPRAAVVELLRLSSALLPDSIESVRQVAQTAFLSILELGALLPSDIETLVCPVLLRLATDDLEDENRMNAITLMSKSTPFVSRSVVERIFLPQICILSEDAMFRVRKSCACAIGPISLAIGTKLTVDRLLPKYIRMCSDKIWGVRKGCAESLPDIAQVATPEIRETALVGILESFATDVSRWVRSSAFQFLGPFIATFANTAECVEYPVPPPELREQHGLDAPSTDESSEAEVNATAMTLGGVTIDESADDAASSSRTTEDETPASPPPVVASPTAASVFTIASPAKPVSEMNKVEDFNAFNFWRAPIPAFEIDAALLSPAKPSPAKSAAAPAPAPAAPATTAPATAAPIATTTPASTASPAPAVSATPVPAKEVELPYKLLEFYIQMAEPSSTRSIDNDIGFHCAYSLPAVVLILGASKWRLVRDTFLTLSRDLQWKVRRSLAHSLHELAAIIGPELTETDLRPVFDVFLKDLDEVRVGVVKHFADFLTHLAPEARAQYLSMLEELKKTENTQNWRFRRLLAKQLDKLSQLFSAHEVKKHISPVTLALAADDVASVRGVAHRSLAFMVNRLLQEGATSSTTGSIAALASDLSNHVIEQFACGPSFVSRMNYVQICQHFVEVVAPEAFTTRFLPSLLSLANDRVANVRLSLARLITQTLLVRDYFVALSTSDAVFQSTLQQLRTDRDRDVAYYANLAPGSDSTNPLVLEIQAEEADDLLDGVA</sequence>
<dbReference type="OMA" id="KFFNLCS"/>
<organism evidence="3 4">
    <name type="scientific">Capsaspora owczarzaki (strain ATCC 30864)</name>
    <dbReference type="NCBI Taxonomy" id="595528"/>
    <lineage>
        <taxon>Eukaryota</taxon>
        <taxon>Filasterea</taxon>
        <taxon>Capsaspora</taxon>
    </lineage>
</organism>
<dbReference type="EMBL" id="KE346370">
    <property type="protein sequence ID" value="KJE96097.1"/>
    <property type="molecule type" value="Genomic_DNA"/>
</dbReference>
<dbReference type="InParanoid" id="A0A0D2VWY4"/>
<dbReference type="Proteomes" id="UP000008743">
    <property type="component" value="Unassembled WGS sequence"/>
</dbReference>
<dbReference type="Gene3D" id="1.25.10.10">
    <property type="entry name" value="Leucine-rich Repeat Variant"/>
    <property type="match status" value="2"/>
</dbReference>
<reference evidence="4" key="1">
    <citation type="submission" date="2011-02" db="EMBL/GenBank/DDBJ databases">
        <title>The Genome Sequence of Capsaspora owczarzaki ATCC 30864.</title>
        <authorList>
            <person name="Russ C."/>
            <person name="Cuomo C."/>
            <person name="Burger G."/>
            <person name="Gray M.W."/>
            <person name="Holland P.W.H."/>
            <person name="King N."/>
            <person name="Lang F.B.F."/>
            <person name="Roger A.J."/>
            <person name="Ruiz-Trillo I."/>
            <person name="Young S.K."/>
            <person name="Zeng Q."/>
            <person name="Gargeya S."/>
            <person name="Alvarado L."/>
            <person name="Berlin A."/>
            <person name="Chapman S.B."/>
            <person name="Chen Z."/>
            <person name="Freedman E."/>
            <person name="Gellesch M."/>
            <person name="Goldberg J."/>
            <person name="Griggs A."/>
            <person name="Gujja S."/>
            <person name="Heilman E."/>
            <person name="Heiman D."/>
            <person name="Howarth C."/>
            <person name="Mehta T."/>
            <person name="Neiman D."/>
            <person name="Pearson M."/>
            <person name="Roberts A."/>
            <person name="Saif S."/>
            <person name="Shea T."/>
            <person name="Shenoy N."/>
            <person name="Sisk P."/>
            <person name="Stolte C."/>
            <person name="Sykes S."/>
            <person name="White J."/>
            <person name="Yandava C."/>
            <person name="Haas B."/>
            <person name="Nusbaum C."/>
            <person name="Birren B."/>
        </authorList>
    </citation>
    <scope>NUCLEOTIDE SEQUENCE</scope>
    <source>
        <strain evidence="4">ATCC 30864</strain>
    </source>
</reference>
<dbReference type="InterPro" id="IPR011989">
    <property type="entry name" value="ARM-like"/>
</dbReference>
<dbReference type="STRING" id="595528.A0A0D2VWY4"/>
<accession>A0A0D2VWY4</accession>
<protein>
    <submittedName>
        <fullName evidence="3">Serine/threonine-protein phosphatase 4 regulatory subunit 1</fullName>
    </submittedName>
</protein>
<dbReference type="eggNOG" id="KOG0211">
    <property type="taxonomic scope" value="Eukaryota"/>
</dbReference>
<evidence type="ECO:0000256" key="2">
    <source>
        <dbReference type="SAM" id="MobiDB-lite"/>
    </source>
</evidence>
<evidence type="ECO:0000256" key="1">
    <source>
        <dbReference type="ARBA" id="ARBA00022737"/>
    </source>
</evidence>
<dbReference type="AlphaFoldDB" id="A0A0D2VWY4"/>
<proteinExistence type="predicted"/>
<dbReference type="PANTHER" id="PTHR10648:SF1">
    <property type="entry name" value="SERINE_THREONINE-PROTEIN PHOSPHATASE 4 REGULATORY SUBUNIT 1"/>
    <property type="match status" value="1"/>
</dbReference>
<dbReference type="GO" id="GO:0019888">
    <property type="term" value="F:protein phosphatase regulator activity"/>
    <property type="evidence" value="ECO:0007669"/>
    <property type="project" value="TreeGrafter"/>
</dbReference>
<keyword evidence="4" id="KW-1185">Reference proteome</keyword>
<dbReference type="RefSeq" id="XP_004345215.1">
    <property type="nucleotide sequence ID" value="XM_004345165.2"/>
</dbReference>
<dbReference type="PhylomeDB" id="A0A0D2VWY4"/>
<name>A0A0D2VWY4_CAPO3</name>
<feature type="region of interest" description="Disordered" evidence="2">
    <location>
        <begin position="462"/>
        <end position="484"/>
    </location>
</feature>
<dbReference type="OrthoDB" id="340346at2759"/>
<dbReference type="SUPFAM" id="SSF48371">
    <property type="entry name" value="ARM repeat"/>
    <property type="match status" value="1"/>
</dbReference>
<gene>
    <name evidence="3" type="ORF">CAOG_006466</name>
</gene>
<evidence type="ECO:0000313" key="3">
    <source>
        <dbReference type="EMBL" id="KJE96097.1"/>
    </source>
</evidence>
<dbReference type="InterPro" id="IPR016024">
    <property type="entry name" value="ARM-type_fold"/>
</dbReference>
<dbReference type="PANTHER" id="PTHR10648">
    <property type="entry name" value="SERINE/THREONINE-PROTEIN PHOSPHATASE PP2A 65 KDA REGULATORY SUBUNIT"/>
    <property type="match status" value="1"/>
</dbReference>
<keyword evidence="1" id="KW-0677">Repeat</keyword>
<dbReference type="InterPro" id="IPR051023">
    <property type="entry name" value="PP2A_Regulatory_Subunit_A"/>
</dbReference>
<evidence type="ECO:0000313" key="4">
    <source>
        <dbReference type="Proteomes" id="UP000008743"/>
    </source>
</evidence>
<feature type="region of interest" description="Disordered" evidence="2">
    <location>
        <begin position="349"/>
        <end position="413"/>
    </location>
</feature>